<comment type="caution">
    <text evidence="2">The sequence shown here is derived from an EMBL/GenBank/DDBJ whole genome shotgun (WGS) entry which is preliminary data.</text>
</comment>
<proteinExistence type="predicted"/>
<dbReference type="STRING" id="172043.RM53_14225"/>
<evidence type="ECO:0000256" key="1">
    <source>
        <dbReference type="SAM" id="SignalP"/>
    </source>
</evidence>
<feature type="signal peptide" evidence="1">
    <location>
        <begin position="1"/>
        <end position="16"/>
    </location>
</feature>
<name>A0A0B4CN76_9CAUL</name>
<dbReference type="EMBL" id="JWSY01000028">
    <property type="protein sequence ID" value="KIC55876.1"/>
    <property type="molecule type" value="Genomic_DNA"/>
</dbReference>
<protein>
    <submittedName>
        <fullName evidence="2">Uncharacterized protein</fullName>
    </submittedName>
</protein>
<dbReference type="AlphaFoldDB" id="A0A0B4CN76"/>
<evidence type="ECO:0000313" key="3">
    <source>
        <dbReference type="Proteomes" id="UP000031166"/>
    </source>
</evidence>
<keyword evidence="1" id="KW-0732">Signal</keyword>
<dbReference type="Proteomes" id="UP000031166">
    <property type="component" value="Unassembled WGS sequence"/>
</dbReference>
<sequence length="146" mass="14937">MSAAAILLAASMCVLGVGGGPSDGSTAVPMPAADAARMAQATTALLAEQMPPANSVVILKDAAGCARGDTYSPALALSLRQAGFALAVDGQPTPGAHLVRYHVSAPWEDSVLLRVQLDNRETSQLFTRGLDGVLREAGPLSVRTVQ</sequence>
<accession>A0A0B4CN76</accession>
<evidence type="ECO:0000313" key="2">
    <source>
        <dbReference type="EMBL" id="KIC55876.1"/>
    </source>
</evidence>
<dbReference type="RefSeq" id="WP_039247769.1">
    <property type="nucleotide sequence ID" value="NZ_JWSY01000028.1"/>
</dbReference>
<organism evidence="2 3">
    <name type="scientific">Brevundimonas nasdae</name>
    <dbReference type="NCBI Taxonomy" id="172043"/>
    <lineage>
        <taxon>Bacteria</taxon>
        <taxon>Pseudomonadati</taxon>
        <taxon>Pseudomonadota</taxon>
        <taxon>Alphaproteobacteria</taxon>
        <taxon>Caulobacterales</taxon>
        <taxon>Caulobacteraceae</taxon>
        <taxon>Brevundimonas</taxon>
    </lineage>
</organism>
<feature type="chain" id="PRO_5002084650" evidence="1">
    <location>
        <begin position="17"/>
        <end position="146"/>
    </location>
</feature>
<gene>
    <name evidence="2" type="ORF">RM53_14225</name>
</gene>
<reference evidence="2 3" key="1">
    <citation type="submission" date="2014-12" db="EMBL/GenBank/DDBJ databases">
        <title>Genome sequencing of Brevundimonas nasdae TPW30.</title>
        <authorList>
            <person name="Tan P.W."/>
            <person name="Chan K.-G."/>
        </authorList>
    </citation>
    <scope>NUCLEOTIDE SEQUENCE [LARGE SCALE GENOMIC DNA]</scope>
    <source>
        <strain evidence="2 3">TPW30</strain>
    </source>
</reference>